<dbReference type="InterPro" id="IPR043519">
    <property type="entry name" value="NT_sf"/>
</dbReference>
<dbReference type="PANTHER" id="PTHR45979">
    <property type="entry name" value="PAP/OAS1 SUBSTRATE-BINDING DOMAIN SUPERFAMILY"/>
    <property type="match status" value="1"/>
</dbReference>
<dbReference type="Pfam" id="PF26180">
    <property type="entry name" value="PAP-OAS1"/>
    <property type="match status" value="2"/>
</dbReference>
<comment type="caution">
    <text evidence="3">The sequence shown here is derived from an EMBL/GenBank/DDBJ whole genome shotgun (WGS) entry which is preliminary data.</text>
</comment>
<reference evidence="3 4" key="1">
    <citation type="submission" date="2024-07" db="EMBL/GenBank/DDBJ databases">
        <authorList>
            <person name="Akdeniz Z."/>
        </authorList>
    </citation>
    <scope>NUCLEOTIDE SEQUENCE [LARGE SCALE GENOMIC DNA]</scope>
</reference>
<dbReference type="Gene3D" id="1.10.1410.10">
    <property type="match status" value="1"/>
</dbReference>
<organism evidence="3 4">
    <name type="scientific">Hexamita inflata</name>
    <dbReference type="NCBI Taxonomy" id="28002"/>
    <lineage>
        <taxon>Eukaryota</taxon>
        <taxon>Metamonada</taxon>
        <taxon>Diplomonadida</taxon>
        <taxon>Hexamitidae</taxon>
        <taxon>Hexamitinae</taxon>
        <taxon>Hexamita</taxon>
    </lineage>
</organism>
<name>A0ABP1KPW2_9EUKA</name>
<sequence>MAEVVLDNEIRTARQFQNAIALTQRCDCLLQLIGPTSENYKLRQDTFKLISQQILQRLPSALLVPYGSFVSKCYLFNSDIDFCCWAPSQDVKETFVAVQKILQSIPDIQQIQPIDAEVPVIKCSYMGIGCDISFSQPAGILTAYMLELLDQTIQKNHLYKRSLVLIQNYCLNESHTLGSHNFMLSSYALRTMVAFILFQQPQISSPLQTLVAFLDFFGNFDFENNVVTLFGVMSQSQFQFFQSSQQALNELQKQFGENVKQNLQIVKLIQQINHLIGLRVSCDDKYLRQNGYFDVVLSLLDEDNKTDLHEFFKNQATTVSEKQFGVKFDSQLDFAQQQEITNNIVAKFIKSKDVLHYFKDESSFSFKYVNVSDPLLPSNNLGKSVSKQNLNRMQRAMQMGCLQLQQLLHDGLYGDQTVVQCLAEFDTMFVNTLALVSQSPKQNDFQVDDQELYQAILKVVSVGFGLKSKGVVWDK</sequence>
<dbReference type="Gene3D" id="3.30.460.10">
    <property type="entry name" value="Beta Polymerase, domain 2"/>
    <property type="match status" value="1"/>
</dbReference>
<gene>
    <name evidence="3" type="ORF">HINF_LOCUS52681</name>
</gene>
<dbReference type="InterPro" id="IPR058921">
    <property type="entry name" value="PAP/OAS1-rel"/>
</dbReference>
<dbReference type="InterPro" id="IPR054708">
    <property type="entry name" value="MTPAP-like_central"/>
</dbReference>
<evidence type="ECO:0000259" key="2">
    <source>
        <dbReference type="Pfam" id="PF26180"/>
    </source>
</evidence>
<feature type="domain" description="PAP/OAS1 substrate-binding-related" evidence="2">
    <location>
        <begin position="337"/>
        <end position="432"/>
    </location>
</feature>
<dbReference type="Pfam" id="PF22600">
    <property type="entry name" value="MTPAP-like_central"/>
    <property type="match status" value="1"/>
</dbReference>
<dbReference type="EMBL" id="CAXDID020000264">
    <property type="protein sequence ID" value="CAL6066770.1"/>
    <property type="molecule type" value="Genomic_DNA"/>
</dbReference>
<dbReference type="Proteomes" id="UP001642409">
    <property type="component" value="Unassembled WGS sequence"/>
</dbReference>
<feature type="domain" description="PAP/OAS1 substrate-binding-related" evidence="2">
    <location>
        <begin position="153"/>
        <end position="264"/>
    </location>
</feature>
<dbReference type="CDD" id="cd05402">
    <property type="entry name" value="NT_PAP_TUTase"/>
    <property type="match status" value="1"/>
</dbReference>
<evidence type="ECO:0000313" key="4">
    <source>
        <dbReference type="Proteomes" id="UP001642409"/>
    </source>
</evidence>
<proteinExistence type="predicted"/>
<dbReference type="SUPFAM" id="SSF81301">
    <property type="entry name" value="Nucleotidyltransferase"/>
    <property type="match status" value="1"/>
</dbReference>
<dbReference type="PANTHER" id="PTHR45979:SF30">
    <property type="entry name" value="NUCLEOTIDYLTRANSFERASE"/>
    <property type="match status" value="1"/>
</dbReference>
<evidence type="ECO:0000313" key="3">
    <source>
        <dbReference type="EMBL" id="CAL6066770.1"/>
    </source>
</evidence>
<accession>A0ABP1KPW2</accession>
<protein>
    <submittedName>
        <fullName evidence="3">NT_PAP_TUTase_domain-containing protein</fullName>
    </submittedName>
</protein>
<evidence type="ECO:0000259" key="1">
    <source>
        <dbReference type="Pfam" id="PF22600"/>
    </source>
</evidence>
<dbReference type="SUPFAM" id="SSF81631">
    <property type="entry name" value="PAP/OAS1 substrate-binding domain"/>
    <property type="match status" value="1"/>
</dbReference>
<feature type="domain" description="Poly(A) RNA polymerase mitochondrial-like central palm" evidence="1">
    <location>
        <begin position="27"/>
        <end position="148"/>
    </location>
</feature>
<dbReference type="InterPro" id="IPR058920">
    <property type="entry name" value="PAP-OAS1-bd-rel"/>
</dbReference>
<keyword evidence="4" id="KW-1185">Reference proteome</keyword>